<keyword evidence="7 10" id="KW-0235">DNA replication</keyword>
<dbReference type="EMBL" id="CP144374">
    <property type="protein sequence ID" value="XCH48554.1"/>
    <property type="molecule type" value="Genomic_DNA"/>
</dbReference>
<dbReference type="Gene3D" id="3.10.150.10">
    <property type="entry name" value="DNA Polymerase III, subunit A, domain 2"/>
    <property type="match status" value="1"/>
</dbReference>
<dbReference type="GO" id="GO:0005737">
    <property type="term" value="C:cytoplasm"/>
    <property type="evidence" value="ECO:0007669"/>
    <property type="project" value="UniProtKB-SubCell"/>
</dbReference>
<dbReference type="SUPFAM" id="SSF55979">
    <property type="entry name" value="DNA clamp"/>
    <property type="match status" value="3"/>
</dbReference>
<dbReference type="SMART" id="SM00480">
    <property type="entry name" value="POL3Bc"/>
    <property type="match status" value="1"/>
</dbReference>
<dbReference type="NCBIfam" id="TIGR00663">
    <property type="entry name" value="dnan"/>
    <property type="match status" value="1"/>
</dbReference>
<dbReference type="PANTHER" id="PTHR30478:SF0">
    <property type="entry name" value="BETA SLIDING CLAMP"/>
    <property type="match status" value="1"/>
</dbReference>
<dbReference type="CDD" id="cd00140">
    <property type="entry name" value="beta_clamp"/>
    <property type="match status" value="1"/>
</dbReference>
<dbReference type="Pfam" id="PF02768">
    <property type="entry name" value="DNA_pol3_beta_3"/>
    <property type="match status" value="1"/>
</dbReference>
<comment type="subunit">
    <text evidence="10">Forms a ring-shaped head-to-tail homodimer around DNA.</text>
</comment>
<comment type="function">
    <text evidence="10">Confers DNA tethering and processivity to DNA polymerases and other proteins. Acts as a clamp, forming a ring around DNA (a reaction catalyzed by the clamp-loading complex) which diffuses in an ATP-independent manner freely and bidirectionally along dsDNA. Initially characterized for its ability to contact the catalytic subunit of DNA polymerase III (Pol III), a complex, multichain enzyme responsible for most of the replicative synthesis in bacteria; Pol III exhibits 3'-5' exonuclease proofreading activity. The beta chain is required for initiation of replication as well as for processivity of DNA replication.</text>
</comment>
<evidence type="ECO:0000256" key="6">
    <source>
        <dbReference type="ARBA" id="ARBA00022695"/>
    </source>
</evidence>
<evidence type="ECO:0000259" key="12">
    <source>
        <dbReference type="Pfam" id="PF02767"/>
    </source>
</evidence>
<protein>
    <recommendedName>
        <fullName evidence="3 10">Beta sliding clamp</fullName>
    </recommendedName>
</protein>
<evidence type="ECO:0000256" key="7">
    <source>
        <dbReference type="ARBA" id="ARBA00022705"/>
    </source>
</evidence>
<keyword evidence="9" id="KW-0238">DNA-binding</keyword>
<proteinExistence type="inferred from homology"/>
<evidence type="ECO:0000313" key="14">
    <source>
        <dbReference type="EMBL" id="XCH48554.1"/>
    </source>
</evidence>
<dbReference type="InterPro" id="IPR046938">
    <property type="entry name" value="DNA_clamp_sf"/>
</dbReference>
<keyword evidence="8 10" id="KW-0239">DNA-directed DNA polymerase</keyword>
<dbReference type="GO" id="GO:0008408">
    <property type="term" value="F:3'-5' exonuclease activity"/>
    <property type="evidence" value="ECO:0007669"/>
    <property type="project" value="InterPro"/>
</dbReference>
<feature type="domain" description="DNA polymerase III beta sliding clamp C-terminal" evidence="13">
    <location>
        <begin position="243"/>
        <end position="361"/>
    </location>
</feature>
<keyword evidence="5 10" id="KW-0808">Transferase</keyword>
<organism evidence="14">
    <name type="scientific">Thermodesulfovibrio obliviosus</name>
    <dbReference type="NCBI Taxonomy" id="3118332"/>
    <lineage>
        <taxon>Bacteria</taxon>
        <taxon>Pseudomonadati</taxon>
        <taxon>Nitrospirota</taxon>
        <taxon>Thermodesulfovibrionia</taxon>
        <taxon>Thermodesulfovibrionales</taxon>
        <taxon>Thermodesulfovibrionaceae</taxon>
        <taxon>Thermodesulfovibrio</taxon>
    </lineage>
</organism>
<dbReference type="Pfam" id="PF00712">
    <property type="entry name" value="DNA_pol3_beta"/>
    <property type="match status" value="1"/>
</dbReference>
<dbReference type="GO" id="GO:0003887">
    <property type="term" value="F:DNA-directed DNA polymerase activity"/>
    <property type="evidence" value="ECO:0007669"/>
    <property type="project" value="UniProtKB-UniRule"/>
</dbReference>
<dbReference type="InterPro" id="IPR022634">
    <property type="entry name" value="DNA_polIII_beta_N"/>
</dbReference>
<reference evidence="14" key="1">
    <citation type="submission" date="2024-01" db="EMBL/GenBank/DDBJ databases">
        <title>The first autotrophic representatives of the genus Thermodesulfovibrio.</title>
        <authorList>
            <person name="Maltseva A.I."/>
            <person name="Elcheninov A.G."/>
            <person name="Kublanov I.V."/>
            <person name="Lebedinsky A.V."/>
            <person name="Frolov E.N."/>
        </authorList>
    </citation>
    <scope>NUCLEOTIDE SEQUENCE</scope>
    <source>
        <strain evidence="14">3462-1</strain>
    </source>
</reference>
<evidence type="ECO:0000256" key="5">
    <source>
        <dbReference type="ARBA" id="ARBA00022679"/>
    </source>
</evidence>
<evidence type="ECO:0000256" key="1">
    <source>
        <dbReference type="ARBA" id="ARBA00004496"/>
    </source>
</evidence>
<comment type="similarity">
    <text evidence="2 10">Belongs to the beta sliding clamp family.</text>
</comment>
<keyword evidence="4 10" id="KW-0963">Cytoplasm</keyword>
<dbReference type="Gene3D" id="3.70.10.10">
    <property type="match status" value="1"/>
</dbReference>
<evidence type="ECO:0000256" key="2">
    <source>
        <dbReference type="ARBA" id="ARBA00010752"/>
    </source>
</evidence>
<evidence type="ECO:0000259" key="13">
    <source>
        <dbReference type="Pfam" id="PF02768"/>
    </source>
</evidence>
<dbReference type="Pfam" id="PF02767">
    <property type="entry name" value="DNA_pol3_beta_2"/>
    <property type="match status" value="1"/>
</dbReference>
<evidence type="ECO:0000256" key="10">
    <source>
        <dbReference type="PIRNR" id="PIRNR000804"/>
    </source>
</evidence>
<dbReference type="InterPro" id="IPR001001">
    <property type="entry name" value="DNA_polIII_beta"/>
</dbReference>
<keyword evidence="6 10" id="KW-0548">Nucleotidyltransferase</keyword>
<dbReference type="PIRSF" id="PIRSF000804">
    <property type="entry name" value="DNA_pol_III_b"/>
    <property type="match status" value="1"/>
</dbReference>
<evidence type="ECO:0000256" key="3">
    <source>
        <dbReference type="ARBA" id="ARBA00021035"/>
    </source>
</evidence>
<sequence length="363" mass="40816">MYVKLKKQKIQETIGKIQSIVEKKSIMPVLNHFLMDVTESSVSILATDLETAVKLPVEAEIIEPGKTCIPARKFYEIIKELESDFEIKLSEGWLKIQSGRSNFRLAALDASEFPVWPQIGQACQINLSRDLLLTAIDKTLYASGEADARYVLNALLFELRNGEIHVVGTDGHRLAHFKAALNVASEDRKVILSKKSLNELKKFLSSAENVSLQIGKTHVMIEIDGISFLTRMIEGNYPNYEAVIPKDFDKQAIVDKELLIASLKRVSVLSRERQNAVRTEWGQNLTISASDPEIGEAQDELSIDYQGEPIVIGFNARYLIDALERITSDKAKIMMNEPEKAVYITDAHDTSFVYECVVMPLRL</sequence>
<comment type="subcellular location">
    <subcellularLocation>
        <location evidence="1 10">Cytoplasm</location>
    </subcellularLocation>
</comment>
<evidence type="ECO:0000256" key="8">
    <source>
        <dbReference type="ARBA" id="ARBA00022932"/>
    </source>
</evidence>
<evidence type="ECO:0000256" key="4">
    <source>
        <dbReference type="ARBA" id="ARBA00022490"/>
    </source>
</evidence>
<dbReference type="PANTHER" id="PTHR30478">
    <property type="entry name" value="DNA POLYMERASE III SUBUNIT BETA"/>
    <property type="match status" value="1"/>
</dbReference>
<accession>A0AAU8H4Y3</accession>
<gene>
    <name evidence="14" type="primary">dnaN</name>
    <name evidence="14" type="ORF">V4D31_00010</name>
</gene>
<dbReference type="InterPro" id="IPR022637">
    <property type="entry name" value="DNA_polIII_beta_cen"/>
</dbReference>
<feature type="domain" description="DNA polymerase III beta sliding clamp N-terminal" evidence="11">
    <location>
        <begin position="2"/>
        <end position="115"/>
    </location>
</feature>
<dbReference type="RefSeq" id="WP_353686194.1">
    <property type="nucleotide sequence ID" value="NZ_CP144374.1"/>
</dbReference>
<evidence type="ECO:0000259" key="11">
    <source>
        <dbReference type="Pfam" id="PF00712"/>
    </source>
</evidence>
<dbReference type="InterPro" id="IPR022635">
    <property type="entry name" value="DNA_polIII_beta_C"/>
</dbReference>
<dbReference type="KEGG" id="tob:V4D31_00010"/>
<name>A0AAU8H4Y3_9BACT</name>
<dbReference type="GO" id="GO:0003677">
    <property type="term" value="F:DNA binding"/>
    <property type="evidence" value="ECO:0007669"/>
    <property type="project" value="UniProtKB-UniRule"/>
</dbReference>
<evidence type="ECO:0000256" key="9">
    <source>
        <dbReference type="ARBA" id="ARBA00023125"/>
    </source>
</evidence>
<feature type="domain" description="DNA polymerase III beta sliding clamp central" evidence="12">
    <location>
        <begin position="127"/>
        <end position="239"/>
    </location>
</feature>
<dbReference type="GO" id="GO:0006271">
    <property type="term" value="P:DNA strand elongation involved in DNA replication"/>
    <property type="evidence" value="ECO:0007669"/>
    <property type="project" value="TreeGrafter"/>
</dbReference>
<dbReference type="AlphaFoldDB" id="A0AAU8H4Y3"/>
<dbReference type="GO" id="GO:0009360">
    <property type="term" value="C:DNA polymerase III complex"/>
    <property type="evidence" value="ECO:0007669"/>
    <property type="project" value="InterPro"/>
</dbReference>